<evidence type="ECO:0000313" key="3">
    <source>
        <dbReference type="Proteomes" id="UP000546464"/>
    </source>
</evidence>
<dbReference type="EMBL" id="JACHVB010000013">
    <property type="protein sequence ID" value="MBC2593367.1"/>
    <property type="molecule type" value="Genomic_DNA"/>
</dbReference>
<evidence type="ECO:0000259" key="1">
    <source>
        <dbReference type="PROSITE" id="PS51186"/>
    </source>
</evidence>
<proteinExistence type="predicted"/>
<protein>
    <submittedName>
        <fullName evidence="2">GNAT family N-acetyltransferase</fullName>
    </submittedName>
</protein>
<keyword evidence="3" id="KW-1185">Reference proteome</keyword>
<keyword evidence="2" id="KW-0808">Transferase</keyword>
<organism evidence="2 3">
    <name type="scientific">Ruficoccus amylovorans</name>
    <dbReference type="NCBI Taxonomy" id="1804625"/>
    <lineage>
        <taxon>Bacteria</taxon>
        <taxon>Pseudomonadati</taxon>
        <taxon>Verrucomicrobiota</taxon>
        <taxon>Opitutia</taxon>
        <taxon>Puniceicoccales</taxon>
        <taxon>Cerasicoccaceae</taxon>
        <taxon>Ruficoccus</taxon>
    </lineage>
</organism>
<dbReference type="InterPro" id="IPR000182">
    <property type="entry name" value="GNAT_dom"/>
</dbReference>
<dbReference type="Proteomes" id="UP000546464">
    <property type="component" value="Unassembled WGS sequence"/>
</dbReference>
<evidence type="ECO:0000313" key="2">
    <source>
        <dbReference type="EMBL" id="MBC2593367.1"/>
    </source>
</evidence>
<dbReference type="InterPro" id="IPR016181">
    <property type="entry name" value="Acyl_CoA_acyltransferase"/>
</dbReference>
<dbReference type="SUPFAM" id="SSF55729">
    <property type="entry name" value="Acyl-CoA N-acyltransferases (Nat)"/>
    <property type="match status" value="1"/>
</dbReference>
<gene>
    <name evidence="2" type="ORF">H5P28_03745</name>
</gene>
<sequence>MAVPLIIDAMRAGDIPAAIQVQQASFEPHLLESRAVFEDRFGRFGEFFLVVREGDELVGYALAFPWLLGTCPENDRPFPAQLPKPDCFYLHDITLLARCRGAGTAVRMLASISEMAVTAGFECLSLVSVAQAGGYWDRQGFTELEGLDVAVLEKILASYGEGSRLMVRPLLPA</sequence>
<comment type="caution">
    <text evidence="2">The sequence shown here is derived from an EMBL/GenBank/DDBJ whole genome shotgun (WGS) entry which is preliminary data.</text>
</comment>
<accession>A0A842HCN4</accession>
<name>A0A842HCN4_9BACT</name>
<reference evidence="2 3" key="1">
    <citation type="submission" date="2020-07" db="EMBL/GenBank/DDBJ databases">
        <authorList>
            <person name="Feng X."/>
        </authorList>
    </citation>
    <scope>NUCLEOTIDE SEQUENCE [LARGE SCALE GENOMIC DNA]</scope>
    <source>
        <strain evidence="2 3">JCM31066</strain>
    </source>
</reference>
<dbReference type="Pfam" id="PF00583">
    <property type="entry name" value="Acetyltransf_1"/>
    <property type="match status" value="1"/>
</dbReference>
<dbReference type="CDD" id="cd04301">
    <property type="entry name" value="NAT_SF"/>
    <property type="match status" value="1"/>
</dbReference>
<dbReference type="RefSeq" id="WP_185674376.1">
    <property type="nucleotide sequence ID" value="NZ_JACHVB010000013.1"/>
</dbReference>
<dbReference type="AlphaFoldDB" id="A0A842HCN4"/>
<dbReference type="GO" id="GO:0016747">
    <property type="term" value="F:acyltransferase activity, transferring groups other than amino-acyl groups"/>
    <property type="evidence" value="ECO:0007669"/>
    <property type="project" value="InterPro"/>
</dbReference>
<feature type="domain" description="N-acetyltransferase" evidence="1">
    <location>
        <begin position="5"/>
        <end position="158"/>
    </location>
</feature>
<dbReference type="PROSITE" id="PS51186">
    <property type="entry name" value="GNAT"/>
    <property type="match status" value="1"/>
</dbReference>
<dbReference type="Gene3D" id="3.40.630.30">
    <property type="match status" value="1"/>
</dbReference>